<evidence type="ECO:0000313" key="2">
    <source>
        <dbReference type="EMBL" id="BBY00978.1"/>
    </source>
</evidence>
<organism evidence="2 3">
    <name type="scientific">Mycobacterium seoulense</name>
    <dbReference type="NCBI Taxonomy" id="386911"/>
    <lineage>
        <taxon>Bacteria</taxon>
        <taxon>Bacillati</taxon>
        <taxon>Actinomycetota</taxon>
        <taxon>Actinomycetes</taxon>
        <taxon>Mycobacteriales</taxon>
        <taxon>Mycobacteriaceae</taxon>
        <taxon>Mycobacterium</taxon>
    </lineage>
</organism>
<dbReference type="KEGG" id="mseo:MSEO_14770"/>
<evidence type="ECO:0000313" key="3">
    <source>
        <dbReference type="Proteomes" id="UP000466632"/>
    </source>
</evidence>
<feature type="transmembrane region" description="Helical" evidence="1">
    <location>
        <begin position="81"/>
        <end position="104"/>
    </location>
</feature>
<dbReference type="Proteomes" id="UP000466632">
    <property type="component" value="Chromosome"/>
</dbReference>
<keyword evidence="1" id="KW-0812">Transmembrane</keyword>
<feature type="transmembrane region" description="Helical" evidence="1">
    <location>
        <begin position="7"/>
        <end position="29"/>
    </location>
</feature>
<keyword evidence="3" id="KW-1185">Reference proteome</keyword>
<proteinExistence type="predicted"/>
<dbReference type="EMBL" id="AP022582">
    <property type="protein sequence ID" value="BBY00978.1"/>
    <property type="molecule type" value="Genomic_DNA"/>
</dbReference>
<protein>
    <submittedName>
        <fullName evidence="2">Uncharacterized protein</fullName>
    </submittedName>
</protein>
<sequence length="116" mass="12242">MSGRAKILIAFAVGAILAGICGAIAYGFWGASHECHEWVDGHGYRLVHDEWWAKNRGCVARTAAGDEVIHSEGLAGKAIGWAWQLAIFAAGALPTAIILALFAFRWRGGGAGPVEP</sequence>
<dbReference type="AlphaFoldDB" id="A0A7I7NZI1"/>
<evidence type="ECO:0000256" key="1">
    <source>
        <dbReference type="SAM" id="Phobius"/>
    </source>
</evidence>
<gene>
    <name evidence="2" type="ORF">MSEO_14770</name>
</gene>
<dbReference type="RefSeq" id="WP_163677996.1">
    <property type="nucleotide sequence ID" value="NZ_AP022582.1"/>
</dbReference>
<accession>A0A7I7NZI1</accession>
<keyword evidence="1" id="KW-1133">Transmembrane helix</keyword>
<reference evidence="2 3" key="1">
    <citation type="journal article" date="2019" name="Emerg. Microbes Infect.">
        <title>Comprehensive subspecies identification of 175 nontuberculous mycobacteria species based on 7547 genomic profiles.</title>
        <authorList>
            <person name="Matsumoto Y."/>
            <person name="Kinjo T."/>
            <person name="Motooka D."/>
            <person name="Nabeya D."/>
            <person name="Jung N."/>
            <person name="Uechi K."/>
            <person name="Horii T."/>
            <person name="Iida T."/>
            <person name="Fujita J."/>
            <person name="Nakamura S."/>
        </authorList>
    </citation>
    <scope>NUCLEOTIDE SEQUENCE [LARGE SCALE GENOMIC DNA]</scope>
    <source>
        <strain evidence="2 3">JCM 16018</strain>
    </source>
</reference>
<name>A0A7I7NZI1_9MYCO</name>
<keyword evidence="1" id="KW-0472">Membrane</keyword>